<comment type="caution">
    <text evidence="1">The sequence shown here is derived from an EMBL/GenBank/DDBJ whole genome shotgun (WGS) entry which is preliminary data.</text>
</comment>
<protein>
    <submittedName>
        <fullName evidence="1">Uncharacterized protein</fullName>
    </submittedName>
</protein>
<proteinExistence type="predicted"/>
<gene>
    <name evidence="1" type="ORF">HH682_10880</name>
</gene>
<evidence type="ECO:0000313" key="2">
    <source>
        <dbReference type="Proteomes" id="UP000790096"/>
    </source>
</evidence>
<dbReference type="EMBL" id="JABBFR010000014">
    <property type="protein sequence ID" value="MBT0724918.1"/>
    <property type="molecule type" value="Genomic_DNA"/>
</dbReference>
<name>A0ABS5T1N4_9GAMM</name>
<reference evidence="1 2" key="1">
    <citation type="submission" date="2020-04" db="EMBL/GenBank/DDBJ databases">
        <title>Genome sequencing of Rosenbergiella species.</title>
        <authorList>
            <person name="Alvarez-Perez S."/>
            <person name="Lievens B."/>
        </authorList>
    </citation>
    <scope>NUCLEOTIDE SEQUENCE [LARGE SCALE GENOMIC DNA]</scope>
    <source>
        <strain evidence="1 2">S61</strain>
    </source>
</reference>
<sequence length="82" mass="9153">MAKWMETVFKPEEPVSVAMTAPVDCHAWYPQDYNAAIFWQSLANHYPNSPVTVGPMTYSNQQPVFKKSVFNGGAVATPYSQP</sequence>
<dbReference type="Proteomes" id="UP000790096">
    <property type="component" value="Unassembled WGS sequence"/>
</dbReference>
<dbReference type="RefSeq" id="WP_214237578.1">
    <property type="nucleotide sequence ID" value="NZ_JABBFR010000014.1"/>
</dbReference>
<organism evidence="1 2">
    <name type="scientific">Rosenbergiella gaditana</name>
    <dbReference type="NCBI Taxonomy" id="2726987"/>
    <lineage>
        <taxon>Bacteria</taxon>
        <taxon>Pseudomonadati</taxon>
        <taxon>Pseudomonadota</taxon>
        <taxon>Gammaproteobacteria</taxon>
        <taxon>Enterobacterales</taxon>
        <taxon>Erwiniaceae</taxon>
        <taxon>Rosenbergiella</taxon>
    </lineage>
</organism>
<keyword evidence="2" id="KW-1185">Reference proteome</keyword>
<evidence type="ECO:0000313" key="1">
    <source>
        <dbReference type="EMBL" id="MBT0724918.1"/>
    </source>
</evidence>
<accession>A0ABS5T1N4</accession>